<dbReference type="SMART" id="SM00388">
    <property type="entry name" value="HisKA"/>
    <property type="match status" value="1"/>
</dbReference>
<keyword evidence="6 11" id="KW-0812">Transmembrane</keyword>
<organism evidence="14 15">
    <name type="scientific">Luteolibacter pohnpeiensis</name>
    <dbReference type="NCBI Taxonomy" id="454153"/>
    <lineage>
        <taxon>Bacteria</taxon>
        <taxon>Pseudomonadati</taxon>
        <taxon>Verrucomicrobiota</taxon>
        <taxon>Verrucomicrobiia</taxon>
        <taxon>Verrucomicrobiales</taxon>
        <taxon>Verrucomicrobiaceae</taxon>
        <taxon>Luteolibacter</taxon>
    </lineage>
</organism>
<dbReference type="InterPro" id="IPR005467">
    <property type="entry name" value="His_kinase_dom"/>
</dbReference>
<keyword evidence="10 11" id="KW-0472">Membrane</keyword>
<keyword evidence="7 14" id="KW-0418">Kinase</keyword>
<keyword evidence="9" id="KW-0902">Two-component regulatory system</keyword>
<evidence type="ECO:0000256" key="9">
    <source>
        <dbReference type="ARBA" id="ARBA00023012"/>
    </source>
</evidence>
<protein>
    <recommendedName>
        <fullName evidence="3">histidine kinase</fullName>
        <ecNumber evidence="3">2.7.13.3</ecNumber>
    </recommendedName>
</protein>
<feature type="transmembrane region" description="Helical" evidence="11">
    <location>
        <begin position="12"/>
        <end position="35"/>
    </location>
</feature>
<dbReference type="Proteomes" id="UP000603141">
    <property type="component" value="Unassembled WGS sequence"/>
</dbReference>
<gene>
    <name evidence="14" type="ORF">JIN85_15690</name>
</gene>
<comment type="subcellular location">
    <subcellularLocation>
        <location evidence="2">Membrane</location>
        <topology evidence="2">Multi-pass membrane protein</topology>
    </subcellularLocation>
</comment>
<dbReference type="InterPro" id="IPR036890">
    <property type="entry name" value="HATPase_C_sf"/>
</dbReference>
<dbReference type="SMART" id="SM00387">
    <property type="entry name" value="HATPase_c"/>
    <property type="match status" value="1"/>
</dbReference>
<name>A0A934S9J2_9BACT</name>
<feature type="domain" description="Histidine kinase" evidence="12">
    <location>
        <begin position="251"/>
        <end position="457"/>
    </location>
</feature>
<dbReference type="Pfam" id="PF02518">
    <property type="entry name" value="HATPase_c"/>
    <property type="match status" value="1"/>
</dbReference>
<accession>A0A934S9J2</accession>
<evidence type="ECO:0000313" key="15">
    <source>
        <dbReference type="Proteomes" id="UP000603141"/>
    </source>
</evidence>
<evidence type="ECO:0000256" key="5">
    <source>
        <dbReference type="ARBA" id="ARBA00022679"/>
    </source>
</evidence>
<evidence type="ECO:0000259" key="12">
    <source>
        <dbReference type="PROSITE" id="PS50109"/>
    </source>
</evidence>
<dbReference type="PANTHER" id="PTHR45436">
    <property type="entry name" value="SENSOR HISTIDINE KINASE YKOH"/>
    <property type="match status" value="1"/>
</dbReference>
<evidence type="ECO:0000256" key="4">
    <source>
        <dbReference type="ARBA" id="ARBA00022553"/>
    </source>
</evidence>
<reference evidence="14" key="1">
    <citation type="submission" date="2021-01" db="EMBL/GenBank/DDBJ databases">
        <title>Modified the classification status of verrucomicrobia.</title>
        <authorList>
            <person name="Feng X."/>
        </authorList>
    </citation>
    <scope>NUCLEOTIDE SEQUENCE</scope>
    <source>
        <strain evidence="14">KCTC 22041</strain>
    </source>
</reference>
<dbReference type="InterPro" id="IPR003594">
    <property type="entry name" value="HATPase_dom"/>
</dbReference>
<evidence type="ECO:0000256" key="1">
    <source>
        <dbReference type="ARBA" id="ARBA00000085"/>
    </source>
</evidence>
<evidence type="ECO:0000313" key="14">
    <source>
        <dbReference type="EMBL" id="MBK1883860.1"/>
    </source>
</evidence>
<dbReference type="SUPFAM" id="SSF55874">
    <property type="entry name" value="ATPase domain of HSP90 chaperone/DNA topoisomerase II/histidine kinase"/>
    <property type="match status" value="1"/>
</dbReference>
<dbReference type="InterPro" id="IPR013727">
    <property type="entry name" value="2CSK_N"/>
</dbReference>
<dbReference type="EC" id="2.7.13.3" evidence="3"/>
<dbReference type="InterPro" id="IPR050428">
    <property type="entry name" value="TCS_sensor_his_kinase"/>
</dbReference>
<keyword evidence="5" id="KW-0808">Transferase</keyword>
<dbReference type="InterPro" id="IPR036097">
    <property type="entry name" value="HisK_dim/P_sf"/>
</dbReference>
<comment type="caution">
    <text evidence="14">The sequence shown here is derived from an EMBL/GenBank/DDBJ whole genome shotgun (WGS) entry which is preliminary data.</text>
</comment>
<dbReference type="SMART" id="SM00304">
    <property type="entry name" value="HAMP"/>
    <property type="match status" value="1"/>
</dbReference>
<evidence type="ECO:0000256" key="11">
    <source>
        <dbReference type="SAM" id="Phobius"/>
    </source>
</evidence>
<evidence type="ECO:0000256" key="7">
    <source>
        <dbReference type="ARBA" id="ARBA00022777"/>
    </source>
</evidence>
<evidence type="ECO:0000256" key="6">
    <source>
        <dbReference type="ARBA" id="ARBA00022692"/>
    </source>
</evidence>
<sequence length="460" mass="50016">MRSIRSHLTKVLCLSIGSLLVLVGIAIFFAARAVLFDQFDATLLAKGRALVTASEIDGGDFEVDMTVQDFAGFGAGGSEYFEICHPDGELVERSPSLKKSTARLLEIAVPDHFEPEIHPGKLADGTPVRVFVQKYTPKGDKKKRFQELHLVVASPVRNLQLNLIGLALVLAIAGAMAISLTIPMVRLVLKRGLSPLENLSSEVSGIAADDLTKRIGTAGLPKELEALATRLNATLAKLEESFGRERRFSSNAAHELRTPLAELKTLAELGATWPEEANPDRCAEMLTVIDELESLLEKLSLLARADAGSLPIQREPVSLRASILAVVDRFRRQAEQRELTFKTEIADEELSIDPVLWNAILGNLIGNAVHYTAVGGSIQMESTAKGFVIQNPAPDLTDQDLARLFDRFWRKDEARGTGEHSGLGLSIVNACVAVLGGTCKADLSPTGRFRVVISWNDQPR</sequence>
<proteinExistence type="predicted"/>
<keyword evidence="4" id="KW-0597">Phosphoprotein</keyword>
<dbReference type="GO" id="GO:0005886">
    <property type="term" value="C:plasma membrane"/>
    <property type="evidence" value="ECO:0007669"/>
    <property type="project" value="TreeGrafter"/>
</dbReference>
<dbReference type="Gene3D" id="3.30.565.10">
    <property type="entry name" value="Histidine kinase-like ATPase, C-terminal domain"/>
    <property type="match status" value="1"/>
</dbReference>
<dbReference type="PANTHER" id="PTHR45436:SF15">
    <property type="entry name" value="SENSOR HISTIDINE KINASE CUSS"/>
    <property type="match status" value="1"/>
</dbReference>
<feature type="domain" description="HAMP" evidence="13">
    <location>
        <begin position="190"/>
        <end position="243"/>
    </location>
</feature>
<keyword evidence="8 11" id="KW-1133">Transmembrane helix</keyword>
<feature type="transmembrane region" description="Helical" evidence="11">
    <location>
        <begin position="163"/>
        <end position="189"/>
    </location>
</feature>
<dbReference type="InterPro" id="IPR003661">
    <property type="entry name" value="HisK_dim/P_dom"/>
</dbReference>
<dbReference type="RefSeq" id="WP_200272443.1">
    <property type="nucleotide sequence ID" value="NZ_JAENIJ010000029.1"/>
</dbReference>
<evidence type="ECO:0000256" key="3">
    <source>
        <dbReference type="ARBA" id="ARBA00012438"/>
    </source>
</evidence>
<dbReference type="AlphaFoldDB" id="A0A934S9J2"/>
<keyword evidence="15" id="KW-1185">Reference proteome</keyword>
<comment type="catalytic activity">
    <reaction evidence="1">
        <text>ATP + protein L-histidine = ADP + protein N-phospho-L-histidine.</text>
        <dbReference type="EC" id="2.7.13.3"/>
    </reaction>
</comment>
<dbReference type="InterPro" id="IPR003660">
    <property type="entry name" value="HAMP_dom"/>
</dbReference>
<dbReference type="Gene3D" id="1.10.287.130">
    <property type="match status" value="1"/>
</dbReference>
<evidence type="ECO:0000256" key="10">
    <source>
        <dbReference type="ARBA" id="ARBA00023136"/>
    </source>
</evidence>
<dbReference type="Pfam" id="PF00512">
    <property type="entry name" value="HisKA"/>
    <property type="match status" value="1"/>
</dbReference>
<dbReference type="PROSITE" id="PS50109">
    <property type="entry name" value="HIS_KIN"/>
    <property type="match status" value="1"/>
</dbReference>
<dbReference type="SUPFAM" id="SSF47384">
    <property type="entry name" value="Homodimeric domain of signal transducing histidine kinase"/>
    <property type="match status" value="1"/>
</dbReference>
<dbReference type="Pfam" id="PF08521">
    <property type="entry name" value="2CSK_N"/>
    <property type="match status" value="1"/>
</dbReference>
<evidence type="ECO:0000256" key="8">
    <source>
        <dbReference type="ARBA" id="ARBA00022989"/>
    </source>
</evidence>
<evidence type="ECO:0000256" key="2">
    <source>
        <dbReference type="ARBA" id="ARBA00004141"/>
    </source>
</evidence>
<dbReference type="GO" id="GO:0000155">
    <property type="term" value="F:phosphorelay sensor kinase activity"/>
    <property type="evidence" value="ECO:0007669"/>
    <property type="project" value="InterPro"/>
</dbReference>
<dbReference type="EMBL" id="JAENIJ010000029">
    <property type="protein sequence ID" value="MBK1883860.1"/>
    <property type="molecule type" value="Genomic_DNA"/>
</dbReference>
<dbReference type="CDD" id="cd00082">
    <property type="entry name" value="HisKA"/>
    <property type="match status" value="1"/>
</dbReference>
<dbReference type="PROSITE" id="PS50885">
    <property type="entry name" value="HAMP"/>
    <property type="match status" value="1"/>
</dbReference>
<evidence type="ECO:0000259" key="13">
    <source>
        <dbReference type="PROSITE" id="PS50885"/>
    </source>
</evidence>